<gene>
    <name evidence="2" type="ORF">SAMN05216431_1132</name>
</gene>
<dbReference type="SUPFAM" id="SSF52540">
    <property type="entry name" value="P-loop containing nucleoside triphosphate hydrolases"/>
    <property type="match status" value="1"/>
</dbReference>
<sequence>MLENKQPQYNEIARHAQKIGLINGYFAPFCQSHYQMVIKSLCENDLTLVIGYDDIPSALARQIRHLKTFFQNEPSVFVAGQPFPITKNLAAIPQLLAKAQVNLNQLRQLTWYTAKTSEEDLILANLKQAPKTLANKINLVKSAWTGLDPKKIQANPFKYFDQITKPFRADYVKKIAFIGAPSTGKTTLIRRLAQSFNASFSEETARDLEVSLAINDDDLTVDDYRFFVTSQHEVNQKAVLHSTNGLAFLDTTPLATAVYAKLYLTENQYQSLKPLFDYYINLEPLDLIIATKPTGIFALDGGRSEEWADDGLRFFEELKRQAQMYHLSDRFVALDTIGPDYSFYDRYCDTTAKIKNIL</sequence>
<dbReference type="Proteomes" id="UP000182089">
    <property type="component" value="Unassembled WGS sequence"/>
</dbReference>
<accession>A0ABY1AD65</accession>
<dbReference type="Gene3D" id="3.40.50.300">
    <property type="entry name" value="P-loop containing nucleotide triphosphate hydrolases"/>
    <property type="match status" value="1"/>
</dbReference>
<organism evidence="2 3">
    <name type="scientific">Ligilactobacillus ruminis</name>
    <dbReference type="NCBI Taxonomy" id="1623"/>
    <lineage>
        <taxon>Bacteria</taxon>
        <taxon>Bacillati</taxon>
        <taxon>Bacillota</taxon>
        <taxon>Bacilli</taxon>
        <taxon>Lactobacillales</taxon>
        <taxon>Lactobacillaceae</taxon>
        <taxon>Ligilactobacillus</taxon>
    </lineage>
</organism>
<dbReference type="GO" id="GO:0016779">
    <property type="term" value="F:nucleotidyltransferase activity"/>
    <property type="evidence" value="ECO:0007669"/>
    <property type="project" value="UniProtKB-KW"/>
</dbReference>
<keyword evidence="2" id="KW-0808">Transferase</keyword>
<dbReference type="InterPro" id="IPR027417">
    <property type="entry name" value="P-loop_NTPase"/>
</dbReference>
<dbReference type="PANTHER" id="PTHR37512:SF1">
    <property type="entry name" value="NADR_TTD14 AAA DOMAIN-CONTAINING PROTEIN"/>
    <property type="match status" value="1"/>
</dbReference>
<feature type="domain" description="NadR/Ttd14 AAA" evidence="1">
    <location>
        <begin position="174"/>
        <end position="320"/>
    </location>
</feature>
<evidence type="ECO:0000313" key="3">
    <source>
        <dbReference type="Proteomes" id="UP000182089"/>
    </source>
</evidence>
<dbReference type="InterPro" id="IPR052735">
    <property type="entry name" value="NAD_biosynth-regulator"/>
</dbReference>
<dbReference type="EMBL" id="FOCC01000013">
    <property type="protein sequence ID" value="SEM90659.1"/>
    <property type="molecule type" value="Genomic_DNA"/>
</dbReference>
<keyword evidence="2" id="KW-0548">Nucleotidyltransferase</keyword>
<reference evidence="2 3" key="1">
    <citation type="submission" date="2016-10" db="EMBL/GenBank/DDBJ databases">
        <authorList>
            <person name="Varghese N."/>
            <person name="Submissions S."/>
        </authorList>
    </citation>
    <scope>NUCLEOTIDE SEQUENCE [LARGE SCALE GENOMIC DNA]</scope>
    <source>
        <strain evidence="2 3">WC1T17</strain>
    </source>
</reference>
<evidence type="ECO:0000259" key="1">
    <source>
        <dbReference type="Pfam" id="PF13521"/>
    </source>
</evidence>
<dbReference type="PANTHER" id="PTHR37512">
    <property type="entry name" value="TRIFUNCTIONAL NAD BIOSYNTHESIS/REGULATOR PROTEIN NADR"/>
    <property type="match status" value="1"/>
</dbReference>
<dbReference type="InterPro" id="IPR038727">
    <property type="entry name" value="NadR/Ttd14_AAA_dom"/>
</dbReference>
<comment type="caution">
    <text evidence="2">The sequence shown here is derived from an EMBL/GenBank/DDBJ whole genome shotgun (WGS) entry which is preliminary data.</text>
</comment>
<dbReference type="Pfam" id="PF13521">
    <property type="entry name" value="AAA_28"/>
    <property type="match status" value="1"/>
</dbReference>
<name>A0ABY1AD65_9LACO</name>
<evidence type="ECO:0000313" key="2">
    <source>
        <dbReference type="EMBL" id="SEM90659.1"/>
    </source>
</evidence>
<proteinExistence type="predicted"/>
<protein>
    <submittedName>
        <fullName evidence="2">Nicotinamide-nucleotide adenylyltransferase, NadR type</fullName>
    </submittedName>
</protein>